<dbReference type="InterPro" id="IPR001135">
    <property type="entry name" value="NADH_Q_OxRdtase_suD"/>
</dbReference>
<dbReference type="InterPro" id="IPR052197">
    <property type="entry name" value="ComplexI_49kDa-like"/>
</dbReference>
<gene>
    <name evidence="3" type="ORF">EVJ46_03485</name>
</gene>
<keyword evidence="1" id="KW-0560">Oxidoreductase</keyword>
<dbReference type="EMBL" id="SGBC01000001">
    <property type="protein sequence ID" value="RZD17303.1"/>
    <property type="molecule type" value="Genomic_DNA"/>
</dbReference>
<evidence type="ECO:0000313" key="4">
    <source>
        <dbReference type="Proteomes" id="UP000316562"/>
    </source>
</evidence>
<organism evidence="3 4">
    <name type="scientific">Acididesulfobacter guangdongensis</name>
    <dbReference type="NCBI Taxonomy" id="2597225"/>
    <lineage>
        <taxon>Bacteria</taxon>
        <taxon>Deltaproteobacteria</taxon>
        <taxon>Candidatus Acidulodesulfobacterales</taxon>
        <taxon>Candidatus Acididesulfobacter</taxon>
    </lineage>
</organism>
<accession>A0A519BJ60</accession>
<comment type="caution">
    <text evidence="3">The sequence shown here is derived from an EMBL/GenBank/DDBJ whole genome shotgun (WGS) entry which is preliminary data.</text>
</comment>
<dbReference type="PANTHER" id="PTHR43485:SF1">
    <property type="entry name" value="FORMATE HYDROGENLYASE SUBUNIT 5-RELATED"/>
    <property type="match status" value="1"/>
</dbReference>
<sequence length="462" mass="52583">MRHQPMFKKFLGDYEFIWGPVKKGVCESSYYHFLTSSEELHELDITLGYKTRNAMNAARGKGNLYEQILIMERIAGTHAFAASLSYCLAAEDYFGLTDKLPDYIKLIRMFFAELERLRNHIENLSEISGSTYLEVPSSLYAYYAEKIKQLSSEIVFSRYLMGINTVGGVRLNNVLCHKFIDNSNSNNDSNIYNNSNNNDIGNDSAANFKCFEYIVKAIGSYITDIEKIIKQNSETKSHIDRLKTTGKINPEIAEKLHAEGIVAKSAGISRDLRLKYPYLLYKDIALKPVLYNDGDALSRYLVRIGEIRQSFDILKICFEKLTKNMSESNINTDDIYGHGKNIINTGKLQHDMRSIYNYSNSDNNSDGNNDSNSGGYNSDVYQNLFLSGVPHGKYGFGSVESSEGPIFCITGRFDGKIFKKINIKYPFENNFKVFKHFTKNTMMMDFNINETSYNFSVAACDK</sequence>
<feature type="domain" description="NADH-quinone oxidoreductase subunit D" evidence="2">
    <location>
        <begin position="212"/>
        <end position="462"/>
    </location>
</feature>
<protein>
    <recommendedName>
        <fullName evidence="2">NADH-quinone oxidoreductase subunit D domain-containing protein</fullName>
    </recommendedName>
</protein>
<dbReference type="SUPFAM" id="SSF56762">
    <property type="entry name" value="HydB/Nqo4-like"/>
    <property type="match status" value="1"/>
</dbReference>
<dbReference type="AlphaFoldDB" id="A0A519BJ60"/>
<dbReference type="PANTHER" id="PTHR43485">
    <property type="entry name" value="HYDROGENASE-4 COMPONENT G"/>
    <property type="match status" value="1"/>
</dbReference>
<dbReference type="Pfam" id="PF00346">
    <property type="entry name" value="Complex1_49kDa"/>
    <property type="match status" value="1"/>
</dbReference>
<dbReference type="Gene3D" id="1.10.645.10">
    <property type="entry name" value="Cytochrome-c3 Hydrogenase, chain B"/>
    <property type="match status" value="1"/>
</dbReference>
<dbReference type="GO" id="GO:0048038">
    <property type="term" value="F:quinone binding"/>
    <property type="evidence" value="ECO:0007669"/>
    <property type="project" value="InterPro"/>
</dbReference>
<evidence type="ECO:0000256" key="1">
    <source>
        <dbReference type="ARBA" id="ARBA00023002"/>
    </source>
</evidence>
<dbReference type="InterPro" id="IPR029014">
    <property type="entry name" value="NiFe-Hase_large"/>
</dbReference>
<evidence type="ECO:0000259" key="2">
    <source>
        <dbReference type="Pfam" id="PF00346"/>
    </source>
</evidence>
<evidence type="ECO:0000313" key="3">
    <source>
        <dbReference type="EMBL" id="RZD17303.1"/>
    </source>
</evidence>
<dbReference type="Proteomes" id="UP000316562">
    <property type="component" value="Unassembled WGS sequence"/>
</dbReference>
<dbReference type="GO" id="GO:0051287">
    <property type="term" value="F:NAD binding"/>
    <property type="evidence" value="ECO:0007669"/>
    <property type="project" value="InterPro"/>
</dbReference>
<proteinExistence type="predicted"/>
<dbReference type="GO" id="GO:0016651">
    <property type="term" value="F:oxidoreductase activity, acting on NAD(P)H"/>
    <property type="evidence" value="ECO:0007669"/>
    <property type="project" value="InterPro"/>
</dbReference>
<reference evidence="3 4" key="1">
    <citation type="journal article" date="2019" name="ISME J.">
        <title>Insights into ecological role of a new deltaproteobacterial order Candidatus Acidulodesulfobacterales by metagenomics and metatranscriptomics.</title>
        <authorList>
            <person name="Tan S."/>
            <person name="Liu J."/>
            <person name="Fang Y."/>
            <person name="Hedlund B.P."/>
            <person name="Lian Z.H."/>
            <person name="Huang L.Y."/>
            <person name="Li J.T."/>
            <person name="Huang L.N."/>
            <person name="Li W.J."/>
            <person name="Jiang H.C."/>
            <person name="Dong H.L."/>
            <person name="Shu W.S."/>
        </authorList>
    </citation>
    <scope>NUCLEOTIDE SEQUENCE [LARGE SCALE GENOMIC DNA]</scope>
    <source>
        <strain evidence="3">AP2</strain>
    </source>
</reference>
<name>A0A519BJ60_ACIG2</name>